<dbReference type="Proteomes" id="UP001057375">
    <property type="component" value="Unassembled WGS sequence"/>
</dbReference>
<comment type="caution">
    <text evidence="1">The sequence shown here is derived from an EMBL/GenBank/DDBJ whole genome shotgun (WGS) entry which is preliminary data.</text>
</comment>
<dbReference type="EMBL" id="BQXS01004939">
    <property type="protein sequence ID" value="GKT37640.1"/>
    <property type="molecule type" value="Genomic_DNA"/>
</dbReference>
<gene>
    <name evidence="1" type="ORF">ADUPG1_003578</name>
</gene>
<reference evidence="1" key="1">
    <citation type="submission" date="2022-03" db="EMBL/GenBank/DDBJ databases">
        <title>Draft genome sequence of Aduncisulcus paluster, a free-living microaerophilic Fornicata.</title>
        <authorList>
            <person name="Yuyama I."/>
            <person name="Kume K."/>
            <person name="Tamura T."/>
            <person name="Inagaki Y."/>
            <person name="Hashimoto T."/>
        </authorList>
    </citation>
    <scope>NUCLEOTIDE SEQUENCE</scope>
    <source>
        <strain evidence="1">NY0171</strain>
    </source>
</reference>
<sequence length="144" mass="15737">MIAAHAPVKVDGLAIGTTFVSTPSSGVTQLINESICNDDGYDCAMFNTHGDVIFTAADDDYIRIKHELNQGSNMFIGAENPIIFRFLLDSGLFVEETTMYADGMQAFYQFNSHMFTDEMTATVDGESVTDKYVYGSAPSECLAN</sequence>
<name>A0ABQ5KYX9_9EUKA</name>
<proteinExistence type="predicted"/>
<accession>A0ABQ5KYX9</accession>
<evidence type="ECO:0000313" key="2">
    <source>
        <dbReference type="Proteomes" id="UP001057375"/>
    </source>
</evidence>
<keyword evidence="2" id="KW-1185">Reference proteome</keyword>
<evidence type="ECO:0000313" key="1">
    <source>
        <dbReference type="EMBL" id="GKT37640.1"/>
    </source>
</evidence>
<feature type="non-terminal residue" evidence="1">
    <location>
        <position position="144"/>
    </location>
</feature>
<protein>
    <submittedName>
        <fullName evidence="1">Uncharacterized protein</fullName>
    </submittedName>
</protein>
<organism evidence="1 2">
    <name type="scientific">Aduncisulcus paluster</name>
    <dbReference type="NCBI Taxonomy" id="2918883"/>
    <lineage>
        <taxon>Eukaryota</taxon>
        <taxon>Metamonada</taxon>
        <taxon>Carpediemonas-like organisms</taxon>
        <taxon>Aduncisulcus</taxon>
    </lineage>
</organism>